<keyword evidence="1" id="KW-1133">Transmembrane helix</keyword>
<dbReference type="OrthoDB" id="9797048at2"/>
<dbReference type="EMBL" id="FMXO01000009">
    <property type="protein sequence ID" value="SDB36898.1"/>
    <property type="molecule type" value="Genomic_DNA"/>
</dbReference>
<organism evidence="2 3">
    <name type="scientific">Desulfonatronum thiosulfatophilum</name>
    <dbReference type="NCBI Taxonomy" id="617002"/>
    <lineage>
        <taxon>Bacteria</taxon>
        <taxon>Pseudomonadati</taxon>
        <taxon>Thermodesulfobacteriota</taxon>
        <taxon>Desulfovibrionia</taxon>
        <taxon>Desulfovibrionales</taxon>
        <taxon>Desulfonatronaceae</taxon>
        <taxon>Desulfonatronum</taxon>
    </lineage>
</organism>
<dbReference type="STRING" id="617002.SAMN05660653_01757"/>
<proteinExistence type="predicted"/>
<feature type="transmembrane region" description="Helical" evidence="1">
    <location>
        <begin position="54"/>
        <end position="78"/>
    </location>
</feature>
<feature type="transmembrane region" description="Helical" evidence="1">
    <location>
        <begin position="29"/>
        <end position="47"/>
    </location>
</feature>
<keyword evidence="1" id="KW-0812">Transmembrane</keyword>
<sequence length="130" mass="14286">MRGLLLRWLMLTLAVLAAAYLVEGIQTAGFWSAFVTAAILGVLNAVLRPILIILTLPITIMTMGLFLLVINALLLMMVSGVVGTFYVASFGSALLGSLIITITGWLLNSFISDRGRVEYVQVQRRGRWRM</sequence>
<keyword evidence="3" id="KW-1185">Reference proteome</keyword>
<gene>
    <name evidence="2" type="ORF">SAMN05660653_01757</name>
</gene>
<protein>
    <submittedName>
        <fullName evidence="2">Putative membrane protein</fullName>
    </submittedName>
</protein>
<evidence type="ECO:0000313" key="3">
    <source>
        <dbReference type="Proteomes" id="UP000198771"/>
    </source>
</evidence>
<dbReference type="AlphaFoldDB" id="A0A1G6CVJ5"/>
<dbReference type="Pfam" id="PF04020">
    <property type="entry name" value="Phage_holin_4_2"/>
    <property type="match status" value="1"/>
</dbReference>
<dbReference type="PANTHER" id="PTHR37309">
    <property type="entry name" value="SLR0284 PROTEIN"/>
    <property type="match status" value="1"/>
</dbReference>
<name>A0A1G6CVJ5_9BACT</name>
<evidence type="ECO:0000256" key="1">
    <source>
        <dbReference type="SAM" id="Phobius"/>
    </source>
</evidence>
<reference evidence="2 3" key="1">
    <citation type="submission" date="2016-10" db="EMBL/GenBank/DDBJ databases">
        <authorList>
            <person name="de Groot N.N."/>
        </authorList>
    </citation>
    <scope>NUCLEOTIDE SEQUENCE [LARGE SCALE GENOMIC DNA]</scope>
    <source>
        <strain evidence="2 3">ASO4-2</strain>
    </source>
</reference>
<feature type="transmembrane region" description="Helical" evidence="1">
    <location>
        <begin position="84"/>
        <end position="107"/>
    </location>
</feature>
<accession>A0A1G6CVJ5</accession>
<keyword evidence="1" id="KW-0472">Membrane</keyword>
<dbReference type="PANTHER" id="PTHR37309:SF1">
    <property type="entry name" value="SLR0284 PROTEIN"/>
    <property type="match status" value="1"/>
</dbReference>
<dbReference type="Proteomes" id="UP000198771">
    <property type="component" value="Unassembled WGS sequence"/>
</dbReference>
<dbReference type="InterPro" id="IPR007165">
    <property type="entry name" value="Phage_holin_4_2"/>
</dbReference>
<dbReference type="RefSeq" id="WP_092120185.1">
    <property type="nucleotide sequence ID" value="NZ_FMXO01000009.1"/>
</dbReference>
<evidence type="ECO:0000313" key="2">
    <source>
        <dbReference type="EMBL" id="SDB36898.1"/>
    </source>
</evidence>